<dbReference type="Proteomes" id="UP001203284">
    <property type="component" value="Unassembled WGS sequence"/>
</dbReference>
<evidence type="ECO:0000313" key="2">
    <source>
        <dbReference type="EMBL" id="MCK0198201.1"/>
    </source>
</evidence>
<comment type="caution">
    <text evidence="2">The sequence shown here is derived from an EMBL/GenBank/DDBJ whole genome shotgun (WGS) entry which is preliminary data.</text>
</comment>
<evidence type="ECO:0000259" key="1">
    <source>
        <dbReference type="Pfam" id="PF00248"/>
    </source>
</evidence>
<gene>
    <name evidence="2" type="ORF">MWN34_14900</name>
</gene>
<dbReference type="PANTHER" id="PTHR43364">
    <property type="entry name" value="NADH-SPECIFIC METHYLGLYOXAL REDUCTASE-RELATED"/>
    <property type="match status" value="1"/>
</dbReference>
<dbReference type="SUPFAM" id="SSF51430">
    <property type="entry name" value="NAD(P)-linked oxidoreductase"/>
    <property type="match status" value="1"/>
</dbReference>
<protein>
    <submittedName>
        <fullName evidence="2">Aldo/keto reductase</fullName>
    </submittedName>
</protein>
<feature type="domain" description="NADP-dependent oxidoreductase" evidence="1">
    <location>
        <begin position="13"/>
        <end position="315"/>
    </location>
</feature>
<dbReference type="InterPro" id="IPR036812">
    <property type="entry name" value="NAD(P)_OxRdtase_dom_sf"/>
</dbReference>
<dbReference type="InterPro" id="IPR050523">
    <property type="entry name" value="AKR_Detox_Biosynth"/>
</dbReference>
<organism evidence="2 3">
    <name type="scientific">Ancylobacter crimeensis</name>
    <dbReference type="NCBI Taxonomy" id="2579147"/>
    <lineage>
        <taxon>Bacteria</taxon>
        <taxon>Pseudomonadati</taxon>
        <taxon>Pseudomonadota</taxon>
        <taxon>Alphaproteobacteria</taxon>
        <taxon>Hyphomicrobiales</taxon>
        <taxon>Xanthobacteraceae</taxon>
        <taxon>Ancylobacter</taxon>
    </lineage>
</organism>
<sequence length="324" mass="34194">MTANPAAFPGLPPLILGANVFGWGADEATSFALLDAAVEQGLNAIDTADIYSYWAPGNHGGESETIIGRWLKRRGRRDDVIIHTKGGAPGAPDAFADAKADASYLPKAVDASLRRLGIETIDLYYVHYDDKVTPPEETLAVFDTLIRAGKIRAIGASNYAPDRLAASLDASDANRLPRFACLQTGYNLYDRAGYEAELEPLCADRGLGVMSYYGLAKGFLTGKYRSGADLGKSAARGGAIESYLTPRGFRILGALDRVAEETGSNPTQVALAWLIARPSITAPIASATSLTQLADLPAACRLRLDGEAIAQLDAASAESETAAA</sequence>
<evidence type="ECO:0000313" key="3">
    <source>
        <dbReference type="Proteomes" id="UP001203284"/>
    </source>
</evidence>
<accession>A0ABT0DE34</accession>
<proteinExistence type="predicted"/>
<name>A0ABT0DE34_9HYPH</name>
<dbReference type="PANTHER" id="PTHR43364:SF6">
    <property type="entry name" value="OXIDOREDUCTASE-RELATED"/>
    <property type="match status" value="1"/>
</dbReference>
<dbReference type="CDD" id="cd19081">
    <property type="entry name" value="AKR_AKR9C1"/>
    <property type="match status" value="1"/>
</dbReference>
<dbReference type="Gene3D" id="3.20.20.100">
    <property type="entry name" value="NADP-dependent oxidoreductase domain"/>
    <property type="match status" value="1"/>
</dbReference>
<reference evidence="2 3" key="1">
    <citation type="submission" date="2022-04" db="EMBL/GenBank/DDBJ databases">
        <authorList>
            <person name="Grouzdev D.S."/>
            <person name="Pantiukh K.S."/>
            <person name="Krutkina M.S."/>
        </authorList>
    </citation>
    <scope>NUCLEOTIDE SEQUENCE [LARGE SCALE GENOMIC DNA]</scope>
    <source>
        <strain evidence="2 3">6x-1</strain>
    </source>
</reference>
<dbReference type="RefSeq" id="WP_247030098.1">
    <property type="nucleotide sequence ID" value="NZ_JALKCH010000009.1"/>
</dbReference>
<dbReference type="InterPro" id="IPR023210">
    <property type="entry name" value="NADP_OxRdtase_dom"/>
</dbReference>
<dbReference type="Pfam" id="PF00248">
    <property type="entry name" value="Aldo_ket_red"/>
    <property type="match status" value="1"/>
</dbReference>
<keyword evidence="3" id="KW-1185">Reference proteome</keyword>
<dbReference type="EMBL" id="JALKCH010000009">
    <property type="protein sequence ID" value="MCK0198201.1"/>
    <property type="molecule type" value="Genomic_DNA"/>
</dbReference>